<comment type="caution">
    <text evidence="1">The sequence shown here is derived from an EMBL/GenBank/DDBJ whole genome shotgun (WGS) entry which is preliminary data.</text>
</comment>
<evidence type="ECO:0000313" key="2">
    <source>
        <dbReference type="Proteomes" id="UP000572635"/>
    </source>
</evidence>
<keyword evidence="2" id="KW-1185">Reference proteome</keyword>
<organism evidence="1 2">
    <name type="scientific">Nocardiopsis composta</name>
    <dbReference type="NCBI Taxonomy" id="157465"/>
    <lineage>
        <taxon>Bacteria</taxon>
        <taxon>Bacillati</taxon>
        <taxon>Actinomycetota</taxon>
        <taxon>Actinomycetes</taxon>
        <taxon>Streptosporangiales</taxon>
        <taxon>Nocardiopsidaceae</taxon>
        <taxon>Nocardiopsis</taxon>
    </lineage>
</organism>
<evidence type="ECO:0000313" key="1">
    <source>
        <dbReference type="EMBL" id="MBB5430473.1"/>
    </source>
</evidence>
<dbReference type="Pfam" id="PF19398">
    <property type="entry name" value="DurB-like"/>
    <property type="match status" value="1"/>
</dbReference>
<sequence length="79" mass="8395">MTQSTILRQAAADAEFRHILLADPSAFGVSADSVPVSVEQPDTASLEFWTRGQGAMETVACRTSCSWGPFTVVCDGSTK</sequence>
<dbReference type="RefSeq" id="WP_184388380.1">
    <property type="nucleotide sequence ID" value="NZ_BAAAJD010000023.1"/>
</dbReference>
<dbReference type="AlphaFoldDB" id="A0A7W8QIQ1"/>
<accession>A0A7W8QIQ1</accession>
<dbReference type="InterPro" id="IPR046016">
    <property type="entry name" value="Dur/DurB-like"/>
</dbReference>
<dbReference type="EMBL" id="JACHDB010000001">
    <property type="protein sequence ID" value="MBB5430473.1"/>
    <property type="molecule type" value="Genomic_DNA"/>
</dbReference>
<dbReference type="InterPro" id="IPR048275">
    <property type="entry name" value="Cinnamycin_RiPP"/>
</dbReference>
<protein>
    <submittedName>
        <fullName evidence="1">Uncharacterized protein</fullName>
    </submittedName>
</protein>
<reference evidence="1 2" key="1">
    <citation type="submission" date="2020-08" db="EMBL/GenBank/DDBJ databases">
        <title>Sequencing the genomes of 1000 actinobacteria strains.</title>
        <authorList>
            <person name="Klenk H.-P."/>
        </authorList>
    </citation>
    <scope>NUCLEOTIDE SEQUENCE [LARGE SCALE GENOMIC DNA]</scope>
    <source>
        <strain evidence="1 2">DSM 44551</strain>
    </source>
</reference>
<dbReference type="NCBIfam" id="NF033431">
    <property type="entry name" value="cinnamycin_RiPP"/>
    <property type="match status" value="1"/>
</dbReference>
<name>A0A7W8QIQ1_9ACTN</name>
<proteinExistence type="predicted"/>
<dbReference type="Proteomes" id="UP000572635">
    <property type="component" value="Unassembled WGS sequence"/>
</dbReference>
<gene>
    <name evidence="1" type="ORF">HDA36_000557</name>
</gene>